<evidence type="ECO:0000313" key="6">
    <source>
        <dbReference type="Proteomes" id="UP000314982"/>
    </source>
</evidence>
<accession>A0A4W5L6B5</accession>
<dbReference type="Pfam" id="PF02933">
    <property type="entry name" value="CDC48_2"/>
    <property type="match status" value="1"/>
</dbReference>
<evidence type="ECO:0000256" key="3">
    <source>
        <dbReference type="SAM" id="SignalP"/>
    </source>
</evidence>
<reference evidence="5" key="3">
    <citation type="submission" date="2025-09" db="UniProtKB">
        <authorList>
            <consortium name="Ensembl"/>
        </authorList>
    </citation>
    <scope>IDENTIFICATION</scope>
</reference>
<keyword evidence="6" id="KW-1185">Reference proteome</keyword>
<dbReference type="Proteomes" id="UP000314982">
    <property type="component" value="Unassembled WGS sequence"/>
</dbReference>
<protein>
    <recommendedName>
        <fullName evidence="4">CDC48 domain-containing protein</fullName>
    </recommendedName>
</protein>
<keyword evidence="3" id="KW-0732">Signal</keyword>
<feature type="signal peptide" evidence="3">
    <location>
        <begin position="1"/>
        <end position="24"/>
    </location>
</feature>
<dbReference type="STRING" id="62062.ENSHHUP00000021034"/>
<organism evidence="5 6">
    <name type="scientific">Hucho hucho</name>
    <name type="common">huchen</name>
    <dbReference type="NCBI Taxonomy" id="62062"/>
    <lineage>
        <taxon>Eukaryota</taxon>
        <taxon>Metazoa</taxon>
        <taxon>Chordata</taxon>
        <taxon>Craniata</taxon>
        <taxon>Vertebrata</taxon>
        <taxon>Euteleostomi</taxon>
        <taxon>Actinopterygii</taxon>
        <taxon>Neopterygii</taxon>
        <taxon>Teleostei</taxon>
        <taxon>Protacanthopterygii</taxon>
        <taxon>Salmoniformes</taxon>
        <taxon>Salmonidae</taxon>
        <taxon>Salmoninae</taxon>
        <taxon>Hucho</taxon>
    </lineage>
</organism>
<dbReference type="Gene3D" id="3.10.330.10">
    <property type="match status" value="1"/>
</dbReference>
<dbReference type="Ensembl" id="ENSHHUT00000021827.1">
    <property type="protein sequence ID" value="ENSHHUP00000021034.1"/>
    <property type="gene ID" value="ENSHHUG00000013190.1"/>
</dbReference>
<evidence type="ECO:0000256" key="1">
    <source>
        <dbReference type="ARBA" id="ARBA00022741"/>
    </source>
</evidence>
<reference evidence="6" key="1">
    <citation type="submission" date="2018-06" db="EMBL/GenBank/DDBJ databases">
        <title>Genome assembly of Danube salmon.</title>
        <authorList>
            <person name="Macqueen D.J."/>
            <person name="Gundappa M.K."/>
        </authorList>
    </citation>
    <scope>NUCLEOTIDE SEQUENCE [LARGE SCALE GENOMIC DNA]</scope>
</reference>
<reference evidence="5" key="2">
    <citation type="submission" date="2025-08" db="UniProtKB">
        <authorList>
            <consortium name="Ensembl"/>
        </authorList>
    </citation>
    <scope>IDENTIFICATION</scope>
</reference>
<keyword evidence="1" id="KW-0547">Nucleotide-binding</keyword>
<dbReference type="InterPro" id="IPR004201">
    <property type="entry name" value="Cdc48_dom2"/>
</dbReference>
<feature type="chain" id="PRO_5021219875" description="CDC48 domain-containing protein" evidence="3">
    <location>
        <begin position="25"/>
        <end position="115"/>
    </location>
</feature>
<dbReference type="SMART" id="SM01072">
    <property type="entry name" value="CDC48_2"/>
    <property type="match status" value="1"/>
</dbReference>
<dbReference type="SUPFAM" id="SSF54585">
    <property type="entry name" value="Cdc48 domain 2-like"/>
    <property type="match status" value="1"/>
</dbReference>
<proteinExistence type="predicted"/>
<evidence type="ECO:0000313" key="5">
    <source>
        <dbReference type="Ensembl" id="ENSHHUP00000021034.1"/>
    </source>
</evidence>
<sequence length="115" mass="12608">DSLCLCVCVCLCVSVHACVSSVHACPDVKYGVRIHVLPIDDTIEGLTGNLFDVFLKPYFLEAYRPVHKGDIFLVRGGMRAVEFKVVETDPAPHCIVAPDTVIHCEGQPINREVSV</sequence>
<name>A0A4W5L6B5_9TELE</name>
<dbReference type="GeneTree" id="ENSGT00940000166147"/>
<evidence type="ECO:0000256" key="2">
    <source>
        <dbReference type="ARBA" id="ARBA00022840"/>
    </source>
</evidence>
<dbReference type="InterPro" id="IPR029067">
    <property type="entry name" value="CDC48_domain_2-like_sf"/>
</dbReference>
<keyword evidence="2" id="KW-0067">ATP-binding</keyword>
<feature type="domain" description="CDC48" evidence="4">
    <location>
        <begin position="45"/>
        <end position="111"/>
    </location>
</feature>
<dbReference type="AlphaFoldDB" id="A0A4W5L6B5"/>
<evidence type="ECO:0000259" key="4">
    <source>
        <dbReference type="SMART" id="SM01072"/>
    </source>
</evidence>
<dbReference type="GO" id="GO:0005524">
    <property type="term" value="F:ATP binding"/>
    <property type="evidence" value="ECO:0007669"/>
    <property type="project" value="UniProtKB-KW"/>
</dbReference>
<dbReference type="FunFam" id="3.10.330.10:FF:000001">
    <property type="entry name" value="Cell division control 48"/>
    <property type="match status" value="1"/>
</dbReference>